<comment type="caution">
    <text evidence="1">The sequence shown here is derived from an EMBL/GenBank/DDBJ whole genome shotgun (WGS) entry which is preliminary data.</text>
</comment>
<organism evidence="1 2">
    <name type="scientific">Spirodela intermedia</name>
    <name type="common">Intermediate duckweed</name>
    <dbReference type="NCBI Taxonomy" id="51605"/>
    <lineage>
        <taxon>Eukaryota</taxon>
        <taxon>Viridiplantae</taxon>
        <taxon>Streptophyta</taxon>
        <taxon>Embryophyta</taxon>
        <taxon>Tracheophyta</taxon>
        <taxon>Spermatophyta</taxon>
        <taxon>Magnoliopsida</taxon>
        <taxon>Liliopsida</taxon>
        <taxon>Araceae</taxon>
        <taxon>Lemnoideae</taxon>
        <taxon>Spirodela</taxon>
    </lineage>
</organism>
<sequence length="39" mass="4831">MYIYYRNQRNSSRREVKRQKVFVSFKEHESYSPSSKDIS</sequence>
<protein>
    <submittedName>
        <fullName evidence="1">Uncharacterized protein</fullName>
    </submittedName>
</protein>
<evidence type="ECO:0000313" key="2">
    <source>
        <dbReference type="Proteomes" id="UP001189122"/>
    </source>
</evidence>
<name>A0ABN7EB38_SPIIN</name>
<reference evidence="2" key="1">
    <citation type="journal article" date="2020" name="Sci. Rep.">
        <title>Chromosome-scale genome assembly for the duckweed Spirodela intermedia, integrating cytogenetic maps, PacBio and Oxford Nanopore libraries.</title>
        <authorList>
            <person name="Hoang P.T.N."/>
            <person name="Fiebig A."/>
            <person name="Novak P."/>
            <person name="Macas J."/>
            <person name="Cao H.X."/>
            <person name="Stepanenko A."/>
            <person name="Chen G."/>
            <person name="Borisjuk N."/>
            <person name="Scholz U."/>
            <person name="Schubert I."/>
        </authorList>
    </citation>
    <scope>NUCLEOTIDE SEQUENCE [LARGE SCALE GENOMIC DNA]</scope>
</reference>
<evidence type="ECO:0000313" key="1">
    <source>
        <dbReference type="EMBL" id="CAA6675122.1"/>
    </source>
</evidence>
<keyword evidence="2" id="KW-1185">Reference proteome</keyword>
<accession>A0ABN7EB38</accession>
<proteinExistence type="predicted"/>
<dbReference type="Proteomes" id="UP001189122">
    <property type="component" value="Unassembled WGS sequence"/>
</dbReference>
<gene>
    <name evidence="1" type="ORF">SI7747_UN021464</name>
</gene>
<dbReference type="EMBL" id="CACRZD030000225">
    <property type="protein sequence ID" value="CAA6675122.1"/>
    <property type="molecule type" value="Genomic_DNA"/>
</dbReference>